<reference evidence="3 4" key="1">
    <citation type="submission" date="2017-07" db="EMBL/GenBank/DDBJ databases">
        <title>Genome sequence of the Sordaria macrospora wild type strain R19027.</title>
        <authorList>
            <person name="Nowrousian M."/>
            <person name="Teichert I."/>
            <person name="Kueck U."/>
        </authorList>
    </citation>
    <scope>NUCLEOTIDE SEQUENCE [LARGE SCALE GENOMIC DNA]</scope>
    <source>
        <strain evidence="3 4">R19027</strain>
        <tissue evidence="3">Mycelium</tissue>
    </source>
</reference>
<dbReference type="EMBL" id="NMPR01000023">
    <property type="protein sequence ID" value="KAA8634372.1"/>
    <property type="molecule type" value="Genomic_DNA"/>
</dbReference>
<evidence type="ECO:0000313" key="3">
    <source>
        <dbReference type="EMBL" id="KAA8634372.1"/>
    </source>
</evidence>
<comment type="caution">
    <text evidence="3">The sequence shown here is derived from an EMBL/GenBank/DDBJ whole genome shotgun (WGS) entry which is preliminary data.</text>
</comment>
<gene>
    <name evidence="3" type="ORF">SMACR_03153</name>
</gene>
<keyword evidence="2" id="KW-0472">Membrane</keyword>
<dbReference type="VEuPathDB" id="FungiDB:SMAC_03153"/>
<dbReference type="Proteomes" id="UP000433876">
    <property type="component" value="Unassembled WGS sequence"/>
</dbReference>
<proteinExistence type="predicted"/>
<organism evidence="3 4">
    <name type="scientific">Sordaria macrospora</name>
    <dbReference type="NCBI Taxonomy" id="5147"/>
    <lineage>
        <taxon>Eukaryota</taxon>
        <taxon>Fungi</taxon>
        <taxon>Dikarya</taxon>
        <taxon>Ascomycota</taxon>
        <taxon>Pezizomycotina</taxon>
        <taxon>Sordariomycetes</taxon>
        <taxon>Sordariomycetidae</taxon>
        <taxon>Sordariales</taxon>
        <taxon>Sordariaceae</taxon>
        <taxon>Sordaria</taxon>
    </lineage>
</organism>
<evidence type="ECO:0000256" key="2">
    <source>
        <dbReference type="SAM" id="Phobius"/>
    </source>
</evidence>
<accession>A0A8S9A282</accession>
<name>A0A8S9A282_SORMA</name>
<sequence length="219" mass="24955">MTDPFQSDSDNDETNPLPFPFPRHGWDEEDPIATYYLRTLNREIRALKGDYDLACCCHTYIKMAVLSLRLYLPVWEGLLKEVLGDSDTEGEAESERVGGFDGLDAYREVLEMMDMRAYFTFFLTPFPLIVDKPIDGLLKILTISVVADDIVTAEQDIPPDRQQSVPSTFWTARTYRSYCLLHLSLAETMLHLMSPGSRVARVVVEWVVVGLLFVLLFSC</sequence>
<feature type="transmembrane region" description="Helical" evidence="2">
    <location>
        <begin position="199"/>
        <end position="218"/>
    </location>
</feature>
<feature type="region of interest" description="Disordered" evidence="1">
    <location>
        <begin position="1"/>
        <end position="21"/>
    </location>
</feature>
<protein>
    <submittedName>
        <fullName evidence="3">Uncharacterized protein</fullName>
    </submittedName>
</protein>
<evidence type="ECO:0000256" key="1">
    <source>
        <dbReference type="SAM" id="MobiDB-lite"/>
    </source>
</evidence>
<keyword evidence="2" id="KW-0812">Transmembrane</keyword>
<keyword evidence="2" id="KW-1133">Transmembrane helix</keyword>
<evidence type="ECO:0000313" key="4">
    <source>
        <dbReference type="Proteomes" id="UP000433876"/>
    </source>
</evidence>
<dbReference type="AlphaFoldDB" id="A0A8S9A282"/>